<dbReference type="EMBL" id="UESZ01000003">
    <property type="protein sequence ID" value="SSA59091.1"/>
    <property type="molecule type" value="Genomic_DNA"/>
</dbReference>
<gene>
    <name evidence="1" type="ORF">SAMN04489750_3906</name>
</gene>
<keyword evidence="2" id="KW-1185">Reference proteome</keyword>
<dbReference type="RefSeq" id="WP_109689476.1">
    <property type="nucleotide sequence ID" value="NZ_QGDN01000003.1"/>
</dbReference>
<protein>
    <submittedName>
        <fullName evidence="1">Uncharacterized protein</fullName>
    </submittedName>
</protein>
<reference evidence="2" key="1">
    <citation type="submission" date="2016-10" db="EMBL/GenBank/DDBJ databases">
        <authorList>
            <person name="Varghese N."/>
            <person name="Submissions S."/>
        </authorList>
    </citation>
    <scope>NUCLEOTIDE SEQUENCE [LARGE SCALE GENOMIC DNA]</scope>
    <source>
        <strain evidence="2">DSM 22951</strain>
    </source>
</reference>
<accession>A0A2Y9BNY9</accession>
<name>A0A2Y9BNY9_9MICO</name>
<evidence type="ECO:0000313" key="2">
    <source>
        <dbReference type="Proteomes" id="UP000250028"/>
    </source>
</evidence>
<evidence type="ECO:0000313" key="1">
    <source>
        <dbReference type="EMBL" id="SSA59091.1"/>
    </source>
</evidence>
<sequence length="128" mass="13802">MSWTAAKLSTDRREAIARAARAVTRLAADTQAKQEAHQQNSIVNDVCAFTDLEAWDAVAVLEGLVLSRGLATSAQIEADRRACRFTAPAPQAPVEELDPMRRECEECGAEPGRDCGPFCTGQDQAIGQ</sequence>
<proteinExistence type="predicted"/>
<dbReference type="AlphaFoldDB" id="A0A2Y9BNY9"/>
<organism evidence="1 2">
    <name type="scientific">Branchiibius hedensis</name>
    <dbReference type="NCBI Taxonomy" id="672460"/>
    <lineage>
        <taxon>Bacteria</taxon>
        <taxon>Bacillati</taxon>
        <taxon>Actinomycetota</taxon>
        <taxon>Actinomycetes</taxon>
        <taxon>Micrococcales</taxon>
        <taxon>Dermacoccaceae</taxon>
        <taxon>Branchiibius</taxon>
    </lineage>
</organism>
<dbReference type="Proteomes" id="UP000250028">
    <property type="component" value="Unassembled WGS sequence"/>
</dbReference>
<dbReference type="OrthoDB" id="9984905at2"/>